<proteinExistence type="predicted"/>
<name>A0ABW2CS43_9ACTN</name>
<reference evidence="3" key="1">
    <citation type="journal article" date="2019" name="Int. J. Syst. Evol. Microbiol.">
        <title>The Global Catalogue of Microorganisms (GCM) 10K type strain sequencing project: providing services to taxonomists for standard genome sequencing and annotation.</title>
        <authorList>
            <consortium name="The Broad Institute Genomics Platform"/>
            <consortium name="The Broad Institute Genome Sequencing Center for Infectious Disease"/>
            <person name="Wu L."/>
            <person name="Ma J."/>
        </authorList>
    </citation>
    <scope>NUCLEOTIDE SEQUENCE [LARGE SCALE GENOMIC DNA]</scope>
    <source>
        <strain evidence="3">JCM 3369</strain>
    </source>
</reference>
<organism evidence="2 3">
    <name type="scientific">Actinomadura yumaensis</name>
    <dbReference type="NCBI Taxonomy" id="111807"/>
    <lineage>
        <taxon>Bacteria</taxon>
        <taxon>Bacillati</taxon>
        <taxon>Actinomycetota</taxon>
        <taxon>Actinomycetes</taxon>
        <taxon>Streptosporangiales</taxon>
        <taxon>Thermomonosporaceae</taxon>
        <taxon>Actinomadura</taxon>
    </lineage>
</organism>
<dbReference type="InterPro" id="IPR053780">
    <property type="entry name" value="Gp66-like"/>
</dbReference>
<comment type="caution">
    <text evidence="2">The sequence shown here is derived from an EMBL/GenBank/DDBJ whole genome shotgun (WGS) entry which is preliminary data.</text>
</comment>
<evidence type="ECO:0000313" key="2">
    <source>
        <dbReference type="EMBL" id="MFC6883446.1"/>
    </source>
</evidence>
<keyword evidence="3" id="KW-1185">Reference proteome</keyword>
<accession>A0ABW2CS43</accession>
<feature type="region of interest" description="Disordered" evidence="1">
    <location>
        <begin position="1"/>
        <end position="21"/>
    </location>
</feature>
<protein>
    <submittedName>
        <fullName evidence="2">XF1762 family protein</fullName>
    </submittedName>
</protein>
<dbReference type="EMBL" id="JBHSXS010000019">
    <property type="protein sequence ID" value="MFC6883446.1"/>
    <property type="molecule type" value="Genomic_DNA"/>
</dbReference>
<dbReference type="NCBIfam" id="NF045478">
    <property type="entry name" value="XF1762_fam"/>
    <property type="match status" value="1"/>
</dbReference>
<sequence length="205" mass="21966">MPVNPAVRAHSTPPGQTSMPVPAGPITLHIVPVAFRDACAFITDWHRHHRPPAGAKFCIGVADAGEVLRGVAIVGRPVARMLDNGHTLEVTRLAADGTPNACSALYSGAWRAARALGYRRLITYTRTRFLGPTCGLECGHGSCGAVRRGESGASLLAAGWRVVAERPPRPGWSRPSRPRARTGHEWVARSLWEPDPGKNVPGRVL</sequence>
<dbReference type="Proteomes" id="UP001596380">
    <property type="component" value="Unassembled WGS sequence"/>
</dbReference>
<gene>
    <name evidence="2" type="ORF">ACFQKB_27055</name>
</gene>
<dbReference type="RefSeq" id="WP_378063659.1">
    <property type="nucleotide sequence ID" value="NZ_JBHSXS010000019.1"/>
</dbReference>
<evidence type="ECO:0000313" key="3">
    <source>
        <dbReference type="Proteomes" id="UP001596380"/>
    </source>
</evidence>
<evidence type="ECO:0000256" key="1">
    <source>
        <dbReference type="SAM" id="MobiDB-lite"/>
    </source>
</evidence>